<gene>
    <name evidence="1" type="ORF">LXN57_24905</name>
</gene>
<evidence type="ECO:0008006" key="3">
    <source>
        <dbReference type="Google" id="ProtNLM"/>
    </source>
</evidence>
<proteinExistence type="predicted"/>
<dbReference type="RefSeq" id="WP_251800599.1">
    <property type="nucleotide sequence ID" value="NZ_JAMQOL010000035.1"/>
</dbReference>
<name>A0ABT0Y4N6_9ACTN</name>
<organism evidence="1 2">
    <name type="scientific">Paractinoplanes hotanensis</name>
    <dbReference type="NCBI Taxonomy" id="2906497"/>
    <lineage>
        <taxon>Bacteria</taxon>
        <taxon>Bacillati</taxon>
        <taxon>Actinomycetota</taxon>
        <taxon>Actinomycetes</taxon>
        <taxon>Micromonosporales</taxon>
        <taxon>Micromonosporaceae</taxon>
        <taxon>Paractinoplanes</taxon>
    </lineage>
</organism>
<sequence length="188" mass="19764">MNGLSTMPTTAEQARHALLLLGRPASPRLLVDVHSALFDGDLSVPALAALRRDPASGLCAALTLDLTPARRLVALADWPVEQRIVTAAGQRADGLTAVIRVAEFVAMRPGAGRAAHRLLRALAEDVPHGPEALDLVAAARVALDAPELVAAIEADEPRRAAAVERARGLSQEQQLYGLPAVPHQRGGE</sequence>
<accession>A0ABT0Y4N6</accession>
<evidence type="ECO:0000313" key="1">
    <source>
        <dbReference type="EMBL" id="MCM4080820.1"/>
    </source>
</evidence>
<dbReference type="Proteomes" id="UP001523216">
    <property type="component" value="Unassembled WGS sequence"/>
</dbReference>
<keyword evidence="2" id="KW-1185">Reference proteome</keyword>
<reference evidence="1 2" key="1">
    <citation type="submission" date="2022-06" db="EMBL/GenBank/DDBJ databases">
        <title>Actinoplanes abujensis sp. nov., isolated from Nigerian arid soil.</title>
        <authorList>
            <person name="Ding P."/>
        </authorList>
    </citation>
    <scope>NUCLEOTIDE SEQUENCE [LARGE SCALE GENOMIC DNA]</scope>
    <source>
        <strain evidence="2">TRM88002</strain>
    </source>
</reference>
<protein>
    <recommendedName>
        <fullName evidence="3">HEAT repeat domain-containing protein</fullName>
    </recommendedName>
</protein>
<comment type="caution">
    <text evidence="1">The sequence shown here is derived from an EMBL/GenBank/DDBJ whole genome shotgun (WGS) entry which is preliminary data.</text>
</comment>
<evidence type="ECO:0000313" key="2">
    <source>
        <dbReference type="Proteomes" id="UP001523216"/>
    </source>
</evidence>
<dbReference type="EMBL" id="JAMQOL010000035">
    <property type="protein sequence ID" value="MCM4080820.1"/>
    <property type="molecule type" value="Genomic_DNA"/>
</dbReference>